<comment type="similarity">
    <text evidence="1">Belongs to the CdaR family.</text>
</comment>
<dbReference type="InterPro" id="IPR051448">
    <property type="entry name" value="CdaR-like_regulators"/>
</dbReference>
<organism evidence="4 5">
    <name type="scientific">Arthrobacter ginkgonis</name>
    <dbReference type="NCBI Taxonomy" id="1630594"/>
    <lineage>
        <taxon>Bacteria</taxon>
        <taxon>Bacillati</taxon>
        <taxon>Actinomycetota</taxon>
        <taxon>Actinomycetes</taxon>
        <taxon>Micrococcales</taxon>
        <taxon>Micrococcaceae</taxon>
        <taxon>Arthrobacter</taxon>
    </lineage>
</organism>
<name>A0ABP7D1U6_9MICC</name>
<comment type="caution">
    <text evidence="4">The sequence shown here is derived from an EMBL/GenBank/DDBJ whole genome shotgun (WGS) entry which is preliminary data.</text>
</comment>
<evidence type="ECO:0000259" key="2">
    <source>
        <dbReference type="Pfam" id="PF13556"/>
    </source>
</evidence>
<dbReference type="RefSeq" id="WP_345153738.1">
    <property type="nucleotide sequence ID" value="NZ_BAABEO010000026.1"/>
</dbReference>
<evidence type="ECO:0000313" key="4">
    <source>
        <dbReference type="EMBL" id="GAA3699697.1"/>
    </source>
</evidence>
<feature type="domain" description="CdaR GGDEF-like" evidence="3">
    <location>
        <begin position="173"/>
        <end position="271"/>
    </location>
</feature>
<dbReference type="Gene3D" id="1.10.10.2840">
    <property type="entry name" value="PucR C-terminal helix-turn-helix domain"/>
    <property type="match status" value="1"/>
</dbReference>
<keyword evidence="5" id="KW-1185">Reference proteome</keyword>
<protein>
    <submittedName>
        <fullName evidence="4">Helix-turn-helix domain-containing protein</fullName>
    </submittedName>
</protein>
<feature type="domain" description="PucR C-terminal helix-turn-helix" evidence="2">
    <location>
        <begin position="323"/>
        <end position="381"/>
    </location>
</feature>
<dbReference type="PANTHER" id="PTHR33744:SF17">
    <property type="entry name" value="CONSERVED PROTEIN"/>
    <property type="match status" value="1"/>
</dbReference>
<accession>A0ABP7D1U6</accession>
<proteinExistence type="inferred from homology"/>
<sequence>MNLEGYVQAYADQIGFPIVVFDSAFNVVAFSVHDQDIDQSRLAIILSHKGSPRARESIRKYRVDQADGPVHIPPLDGQQARHVAPLRHEGRITGYLSYIPEGSTADFPPKDDPELGTTRSHIGLILAARALGNRDGADRSFHLLTMLLGVDASKREQAADELLTNGLVSSVPHYTVIAIATLPGETPRSANLQLVLDKALSTIPTFPALRAEGAVIDDEAVLVVPYEISMERLNDLLALPPFTGLRAGVGGHYTTLTEVHHSLREARVARRGAEIDPERSPAARWDTLGIDRLLLQLPLETLSISDIPESVRLLCAARSRLDLAQTLEAYLDYGCDAQRTAKELHVHRSTLYYRLDQVREIIGLDLADGKVRRELHAGLRVASLAGLR</sequence>
<gene>
    <name evidence="4" type="ORF">GCM10023081_40660</name>
</gene>
<evidence type="ECO:0000313" key="5">
    <source>
        <dbReference type="Proteomes" id="UP001500752"/>
    </source>
</evidence>
<dbReference type="PANTHER" id="PTHR33744">
    <property type="entry name" value="CARBOHYDRATE DIACID REGULATOR"/>
    <property type="match status" value="1"/>
</dbReference>
<dbReference type="Pfam" id="PF13556">
    <property type="entry name" value="HTH_30"/>
    <property type="match status" value="1"/>
</dbReference>
<dbReference type="Proteomes" id="UP001500752">
    <property type="component" value="Unassembled WGS sequence"/>
</dbReference>
<dbReference type="InterPro" id="IPR041522">
    <property type="entry name" value="CdaR_GGDEF"/>
</dbReference>
<evidence type="ECO:0000256" key="1">
    <source>
        <dbReference type="ARBA" id="ARBA00006754"/>
    </source>
</evidence>
<dbReference type="InterPro" id="IPR042070">
    <property type="entry name" value="PucR_C-HTH_sf"/>
</dbReference>
<evidence type="ECO:0000259" key="3">
    <source>
        <dbReference type="Pfam" id="PF17853"/>
    </source>
</evidence>
<dbReference type="Pfam" id="PF17853">
    <property type="entry name" value="GGDEF_2"/>
    <property type="match status" value="1"/>
</dbReference>
<dbReference type="InterPro" id="IPR025736">
    <property type="entry name" value="PucR_C-HTH_dom"/>
</dbReference>
<dbReference type="EMBL" id="BAABEO010000026">
    <property type="protein sequence ID" value="GAA3699697.1"/>
    <property type="molecule type" value="Genomic_DNA"/>
</dbReference>
<reference evidence="5" key="1">
    <citation type="journal article" date="2019" name="Int. J. Syst. Evol. Microbiol.">
        <title>The Global Catalogue of Microorganisms (GCM) 10K type strain sequencing project: providing services to taxonomists for standard genome sequencing and annotation.</title>
        <authorList>
            <consortium name="The Broad Institute Genomics Platform"/>
            <consortium name="The Broad Institute Genome Sequencing Center for Infectious Disease"/>
            <person name="Wu L."/>
            <person name="Ma J."/>
        </authorList>
    </citation>
    <scope>NUCLEOTIDE SEQUENCE [LARGE SCALE GENOMIC DNA]</scope>
    <source>
        <strain evidence="5">JCM 30742</strain>
    </source>
</reference>